<gene>
    <name evidence="1" type="ORF">RM423_21630</name>
</gene>
<proteinExistence type="predicted"/>
<dbReference type="Proteomes" id="UP001183176">
    <property type="component" value="Unassembled WGS sequence"/>
</dbReference>
<accession>A0ABU2JH08</accession>
<dbReference type="RefSeq" id="WP_311425122.1">
    <property type="nucleotide sequence ID" value="NZ_JAVREH010000062.1"/>
</dbReference>
<name>A0ABU2JH08_9ACTN</name>
<organism evidence="1 2">
    <name type="scientific">Jatrophihabitans lederbergiae</name>
    <dbReference type="NCBI Taxonomy" id="3075547"/>
    <lineage>
        <taxon>Bacteria</taxon>
        <taxon>Bacillati</taxon>
        <taxon>Actinomycetota</taxon>
        <taxon>Actinomycetes</taxon>
        <taxon>Jatrophihabitantales</taxon>
        <taxon>Jatrophihabitantaceae</taxon>
        <taxon>Jatrophihabitans</taxon>
    </lineage>
</organism>
<sequence length="251" mass="25974">MRPISWFGRRLADLERKVRELAAAPTLQNASISQGGIAVKNGGAITVVDADGHTVALIGALPAAYNRADGSSQPGVAFYREDGSVAAFLGDLSATTPPYKQAWQTFDRAGNVLSADDTNSGTGISWPLLNLGGFVDISSGTVQTTTSATYVDLQWSASIRQHPRIAASILVRADAATTGNVQIVDGAGNVIGTPIAVAAGAFTQVTLGPVAWPTGTWQFNEGITQLRLQAQRLTGTGAVGGKVVGAWGWPS</sequence>
<keyword evidence="2" id="KW-1185">Reference proteome</keyword>
<reference evidence="2" key="1">
    <citation type="submission" date="2023-07" db="EMBL/GenBank/DDBJ databases">
        <title>30 novel species of actinomycetes from the DSMZ collection.</title>
        <authorList>
            <person name="Nouioui I."/>
        </authorList>
    </citation>
    <scope>NUCLEOTIDE SEQUENCE [LARGE SCALE GENOMIC DNA]</scope>
    <source>
        <strain evidence="2">DSM 44399</strain>
    </source>
</reference>
<protein>
    <submittedName>
        <fullName evidence="1">Uncharacterized protein</fullName>
    </submittedName>
</protein>
<evidence type="ECO:0000313" key="1">
    <source>
        <dbReference type="EMBL" id="MDT0263979.1"/>
    </source>
</evidence>
<evidence type="ECO:0000313" key="2">
    <source>
        <dbReference type="Proteomes" id="UP001183176"/>
    </source>
</evidence>
<dbReference type="EMBL" id="JAVREH010000062">
    <property type="protein sequence ID" value="MDT0263979.1"/>
    <property type="molecule type" value="Genomic_DNA"/>
</dbReference>
<comment type="caution">
    <text evidence="1">The sequence shown here is derived from an EMBL/GenBank/DDBJ whole genome shotgun (WGS) entry which is preliminary data.</text>
</comment>